<sequence>MRKSPFSTPRGNGGQQGFKWKSNERRGRRGYVPYMNNSFDSNYSPNISLNSSTNDDYIAFDTSSPSHHDKTPNEFYGLRGGRNRNFQSSPGFFNDHHSPRSHFNNSSPYRNNYRQSWSKNSKNFQHRTPRREIHISQYLDLVSFLEDPWKDLMNENNESSTIGENLHDVSMNSIASNLDPDSSINSRISVDINDCNQVGNNSNINEEMKSIDELSNDKTE</sequence>
<proteinExistence type="predicted"/>
<accession>A0AA39F0U6</accession>
<feature type="compositionally biased region" description="Polar residues" evidence="1">
    <location>
        <begin position="101"/>
        <end position="115"/>
    </location>
</feature>
<dbReference type="Proteomes" id="UP001168990">
    <property type="component" value="Unassembled WGS sequence"/>
</dbReference>
<evidence type="ECO:0000313" key="2">
    <source>
        <dbReference type="EMBL" id="KAK0160440.1"/>
    </source>
</evidence>
<dbReference type="EMBL" id="JAQQBS010001423">
    <property type="protein sequence ID" value="KAK0160440.1"/>
    <property type="molecule type" value="Genomic_DNA"/>
</dbReference>
<evidence type="ECO:0000313" key="3">
    <source>
        <dbReference type="Proteomes" id="UP001168990"/>
    </source>
</evidence>
<feature type="compositionally biased region" description="Polar residues" evidence="1">
    <location>
        <begin position="1"/>
        <end position="10"/>
    </location>
</feature>
<gene>
    <name evidence="2" type="ORF">PV328_007850</name>
</gene>
<evidence type="ECO:0000256" key="1">
    <source>
        <dbReference type="SAM" id="MobiDB-lite"/>
    </source>
</evidence>
<feature type="region of interest" description="Disordered" evidence="1">
    <location>
        <begin position="199"/>
        <end position="220"/>
    </location>
</feature>
<reference evidence="2" key="1">
    <citation type="journal article" date="2023" name="bioRxiv">
        <title>Scaffold-level genome assemblies of two parasitoid biocontrol wasps reveal the parthenogenesis mechanism and an associated novel virus.</title>
        <authorList>
            <person name="Inwood S."/>
            <person name="Skelly J."/>
            <person name="Guhlin J."/>
            <person name="Harrop T."/>
            <person name="Goldson S."/>
            <person name="Dearden P."/>
        </authorList>
    </citation>
    <scope>NUCLEOTIDE SEQUENCE</scope>
    <source>
        <strain evidence="2">Irish</strain>
        <tissue evidence="2">Whole body</tissue>
    </source>
</reference>
<protein>
    <submittedName>
        <fullName evidence="2">Uncharacterized protein</fullName>
    </submittedName>
</protein>
<feature type="compositionally biased region" description="Basic and acidic residues" evidence="1">
    <location>
        <begin position="206"/>
        <end position="220"/>
    </location>
</feature>
<feature type="region of interest" description="Disordered" evidence="1">
    <location>
        <begin position="1"/>
        <end position="37"/>
    </location>
</feature>
<keyword evidence="3" id="KW-1185">Reference proteome</keyword>
<reference evidence="2" key="2">
    <citation type="submission" date="2023-03" db="EMBL/GenBank/DDBJ databases">
        <authorList>
            <person name="Inwood S.N."/>
            <person name="Skelly J.G."/>
            <person name="Guhlin J."/>
            <person name="Harrop T.W.R."/>
            <person name="Goldson S.G."/>
            <person name="Dearden P.K."/>
        </authorList>
    </citation>
    <scope>NUCLEOTIDE SEQUENCE</scope>
    <source>
        <strain evidence="2">Irish</strain>
        <tissue evidence="2">Whole body</tissue>
    </source>
</reference>
<dbReference type="AlphaFoldDB" id="A0AA39F0U6"/>
<organism evidence="2 3">
    <name type="scientific">Microctonus aethiopoides</name>
    <dbReference type="NCBI Taxonomy" id="144406"/>
    <lineage>
        <taxon>Eukaryota</taxon>
        <taxon>Metazoa</taxon>
        <taxon>Ecdysozoa</taxon>
        <taxon>Arthropoda</taxon>
        <taxon>Hexapoda</taxon>
        <taxon>Insecta</taxon>
        <taxon>Pterygota</taxon>
        <taxon>Neoptera</taxon>
        <taxon>Endopterygota</taxon>
        <taxon>Hymenoptera</taxon>
        <taxon>Apocrita</taxon>
        <taxon>Ichneumonoidea</taxon>
        <taxon>Braconidae</taxon>
        <taxon>Euphorinae</taxon>
        <taxon>Microctonus</taxon>
    </lineage>
</organism>
<comment type="caution">
    <text evidence="2">The sequence shown here is derived from an EMBL/GenBank/DDBJ whole genome shotgun (WGS) entry which is preliminary data.</text>
</comment>
<feature type="region of interest" description="Disordered" evidence="1">
    <location>
        <begin position="86"/>
        <end position="115"/>
    </location>
</feature>
<name>A0AA39F0U6_9HYME</name>